<organism evidence="4 5">
    <name type="scientific">Anatilimnocola aggregata</name>
    <dbReference type="NCBI Taxonomy" id="2528021"/>
    <lineage>
        <taxon>Bacteria</taxon>
        <taxon>Pseudomonadati</taxon>
        <taxon>Planctomycetota</taxon>
        <taxon>Planctomycetia</taxon>
        <taxon>Pirellulales</taxon>
        <taxon>Pirellulaceae</taxon>
        <taxon>Anatilimnocola</taxon>
    </lineage>
</organism>
<dbReference type="KEGG" id="aagg:ETAA8_68050"/>
<evidence type="ECO:0000256" key="1">
    <source>
        <dbReference type="ARBA" id="ARBA00006611"/>
    </source>
</evidence>
<protein>
    <submittedName>
        <fullName evidence="4">Conjugal transfer protein</fullName>
    </submittedName>
</protein>
<keyword evidence="5" id="KW-1185">Reference proteome</keyword>
<dbReference type="InterPro" id="IPR050921">
    <property type="entry name" value="T4SS_GSP_E_ATPase"/>
</dbReference>
<evidence type="ECO:0000313" key="5">
    <source>
        <dbReference type="Proteomes" id="UP000315017"/>
    </source>
</evidence>
<dbReference type="Proteomes" id="UP000315017">
    <property type="component" value="Chromosome"/>
</dbReference>
<dbReference type="GO" id="GO:0016887">
    <property type="term" value="F:ATP hydrolysis activity"/>
    <property type="evidence" value="ECO:0007669"/>
    <property type="project" value="InterPro"/>
</dbReference>
<proteinExistence type="inferred from homology"/>
<feature type="compositionally biased region" description="Polar residues" evidence="2">
    <location>
        <begin position="1"/>
        <end position="10"/>
    </location>
</feature>
<dbReference type="OrthoDB" id="9810761at2"/>
<evidence type="ECO:0000313" key="4">
    <source>
        <dbReference type="EMBL" id="QDU31645.1"/>
    </source>
</evidence>
<name>A0A517YN50_9BACT</name>
<dbReference type="CDD" id="cd01130">
    <property type="entry name" value="VirB11-like_ATPase"/>
    <property type="match status" value="1"/>
</dbReference>
<comment type="similarity">
    <text evidence="1">Belongs to the GSP E family.</text>
</comment>
<reference evidence="4 5" key="1">
    <citation type="submission" date="2019-02" db="EMBL/GenBank/DDBJ databases">
        <title>Deep-cultivation of Planctomycetes and their phenomic and genomic characterization uncovers novel biology.</title>
        <authorList>
            <person name="Wiegand S."/>
            <person name="Jogler M."/>
            <person name="Boedeker C."/>
            <person name="Pinto D."/>
            <person name="Vollmers J."/>
            <person name="Rivas-Marin E."/>
            <person name="Kohn T."/>
            <person name="Peeters S.H."/>
            <person name="Heuer A."/>
            <person name="Rast P."/>
            <person name="Oberbeckmann S."/>
            <person name="Bunk B."/>
            <person name="Jeske O."/>
            <person name="Meyerdierks A."/>
            <person name="Storesund J.E."/>
            <person name="Kallscheuer N."/>
            <person name="Luecker S."/>
            <person name="Lage O.M."/>
            <person name="Pohl T."/>
            <person name="Merkel B.J."/>
            <person name="Hornburger P."/>
            <person name="Mueller R.-W."/>
            <person name="Bruemmer F."/>
            <person name="Labrenz M."/>
            <person name="Spormann A.M."/>
            <person name="Op den Camp H."/>
            <person name="Overmann J."/>
            <person name="Amann R."/>
            <person name="Jetten M.S.M."/>
            <person name="Mascher T."/>
            <person name="Medema M.H."/>
            <person name="Devos D.P."/>
            <person name="Kaster A.-K."/>
            <person name="Ovreas L."/>
            <person name="Rohde M."/>
            <person name="Galperin M.Y."/>
            <person name="Jogler C."/>
        </authorList>
    </citation>
    <scope>NUCLEOTIDE SEQUENCE [LARGE SCALE GENOMIC DNA]</scope>
    <source>
        <strain evidence="4 5">ETA_A8</strain>
    </source>
</reference>
<dbReference type="InterPro" id="IPR001482">
    <property type="entry name" value="T2SS/T4SS_dom"/>
</dbReference>
<feature type="domain" description="Bacterial type II secretion system protein E" evidence="3">
    <location>
        <begin position="95"/>
        <end position="373"/>
    </location>
</feature>
<sequence length="465" mass="51173">MQTKLPSLTDTHLDLPPGKADSRPDVDERLLQLKRDLHQRLVQRIDLAALRTMDEQQLRLEFRKGAEELCRQRPDLLGLAERRRIIDELIDETLGFGPLEPLLRDPTISDILINGPRQVFVERHGKLQPAGVVFYSDEHLLQVVQRIAARVGRRIDESSPMVDARLPDGSRVNAIIRPLALDGALVSIRRFGDKPLQSADLVQKGTLSAEMLAFLAACIQARLNILISGGTGSGKTTLLNVLSGFIPPNQRIVTIEDAAELQLQQPHVARLETRPANVEGSGAIVARDLLRNALRMRPDRIIIGECRGGETLDMLQAMNTGHDGSLTTIHANSSQDALCRLQLLLGLAGLEVPMWYIDRQIASGIQLVVHVARLAGGVRKVVQITELQEIREGSLQSADLFRFEQTGLNGKGEAEGMFRTTGASPRCLERLHSYGLKVNPAFFRSPIPAPTNFIPAVLAAAEARS</sequence>
<feature type="region of interest" description="Disordered" evidence="2">
    <location>
        <begin position="1"/>
        <end position="25"/>
    </location>
</feature>
<dbReference type="PANTHER" id="PTHR30486:SF15">
    <property type="entry name" value="TYPE II_IV SECRETION SYSTEM ATPASE"/>
    <property type="match status" value="1"/>
</dbReference>
<dbReference type="RefSeq" id="WP_145099121.1">
    <property type="nucleotide sequence ID" value="NZ_CP036274.1"/>
</dbReference>
<accession>A0A517YN50</accession>
<dbReference type="EMBL" id="CP036274">
    <property type="protein sequence ID" value="QDU31645.1"/>
    <property type="molecule type" value="Genomic_DNA"/>
</dbReference>
<dbReference type="PANTHER" id="PTHR30486">
    <property type="entry name" value="TWITCHING MOTILITY PROTEIN PILT"/>
    <property type="match status" value="1"/>
</dbReference>
<gene>
    <name evidence="4" type="ORF">ETAA8_68050</name>
</gene>
<evidence type="ECO:0000259" key="3">
    <source>
        <dbReference type="Pfam" id="PF00437"/>
    </source>
</evidence>
<dbReference type="Gene3D" id="3.40.50.300">
    <property type="entry name" value="P-loop containing nucleotide triphosphate hydrolases"/>
    <property type="match status" value="1"/>
</dbReference>
<evidence type="ECO:0000256" key="2">
    <source>
        <dbReference type="SAM" id="MobiDB-lite"/>
    </source>
</evidence>
<dbReference type="AlphaFoldDB" id="A0A517YN50"/>
<dbReference type="SUPFAM" id="SSF52540">
    <property type="entry name" value="P-loop containing nucleoside triphosphate hydrolases"/>
    <property type="match status" value="1"/>
</dbReference>
<dbReference type="InterPro" id="IPR027417">
    <property type="entry name" value="P-loop_NTPase"/>
</dbReference>
<dbReference type="Pfam" id="PF00437">
    <property type="entry name" value="T2SSE"/>
    <property type="match status" value="1"/>
</dbReference>
<dbReference type="Gene3D" id="3.30.450.380">
    <property type="match status" value="1"/>
</dbReference>